<gene>
    <name evidence="1" type="ORF">M6B38_297305</name>
</gene>
<comment type="caution">
    <text evidence="1">The sequence shown here is derived from an EMBL/GenBank/DDBJ whole genome shotgun (WGS) entry which is preliminary data.</text>
</comment>
<keyword evidence="2" id="KW-1185">Reference proteome</keyword>
<proteinExistence type="predicted"/>
<evidence type="ECO:0000313" key="1">
    <source>
        <dbReference type="EMBL" id="KAJ6843306.1"/>
    </source>
</evidence>
<sequence>MLGFSNFQFSFENFSSLLFSKMRSVVHFLKFLKPLSLYTLKINTLHILWARMWRSDLGAMDLSKESGSIDPTSWKILDTTFDSKASCVD</sequence>
<accession>A0AAX6HQF7</accession>
<organism evidence="1 2">
    <name type="scientific">Iris pallida</name>
    <name type="common">Sweet iris</name>
    <dbReference type="NCBI Taxonomy" id="29817"/>
    <lineage>
        <taxon>Eukaryota</taxon>
        <taxon>Viridiplantae</taxon>
        <taxon>Streptophyta</taxon>
        <taxon>Embryophyta</taxon>
        <taxon>Tracheophyta</taxon>
        <taxon>Spermatophyta</taxon>
        <taxon>Magnoliopsida</taxon>
        <taxon>Liliopsida</taxon>
        <taxon>Asparagales</taxon>
        <taxon>Iridaceae</taxon>
        <taxon>Iridoideae</taxon>
        <taxon>Irideae</taxon>
        <taxon>Iris</taxon>
    </lineage>
</organism>
<reference evidence="1" key="1">
    <citation type="journal article" date="2023" name="GigaByte">
        <title>Genome assembly of the bearded iris, Iris pallida Lam.</title>
        <authorList>
            <person name="Bruccoleri R.E."/>
            <person name="Oakeley E.J."/>
            <person name="Faust A.M.E."/>
            <person name="Altorfer M."/>
            <person name="Dessus-Babus S."/>
            <person name="Burckhardt D."/>
            <person name="Oertli M."/>
            <person name="Naumann U."/>
            <person name="Petersen F."/>
            <person name="Wong J."/>
        </authorList>
    </citation>
    <scope>NUCLEOTIDE SEQUENCE</scope>
    <source>
        <strain evidence="1">GSM-AAB239-AS_SAM_17_03QT</strain>
    </source>
</reference>
<reference evidence="1" key="2">
    <citation type="submission" date="2023-04" db="EMBL/GenBank/DDBJ databases">
        <authorList>
            <person name="Bruccoleri R.E."/>
            <person name="Oakeley E.J."/>
            <person name="Faust A.-M."/>
            <person name="Dessus-Babus S."/>
            <person name="Altorfer M."/>
            <person name="Burckhardt D."/>
            <person name="Oertli M."/>
            <person name="Naumann U."/>
            <person name="Petersen F."/>
            <person name="Wong J."/>
        </authorList>
    </citation>
    <scope>NUCLEOTIDE SEQUENCE</scope>
    <source>
        <strain evidence="1">GSM-AAB239-AS_SAM_17_03QT</strain>
        <tissue evidence="1">Leaf</tissue>
    </source>
</reference>
<evidence type="ECO:0000313" key="2">
    <source>
        <dbReference type="Proteomes" id="UP001140949"/>
    </source>
</evidence>
<protein>
    <submittedName>
        <fullName evidence="1">Uncharacterized protein</fullName>
    </submittedName>
</protein>
<dbReference type="Proteomes" id="UP001140949">
    <property type="component" value="Unassembled WGS sequence"/>
</dbReference>
<name>A0AAX6HQF7_IRIPA</name>
<dbReference type="AlphaFoldDB" id="A0AAX6HQF7"/>
<dbReference type="EMBL" id="JANAVB010007200">
    <property type="protein sequence ID" value="KAJ6843306.1"/>
    <property type="molecule type" value="Genomic_DNA"/>
</dbReference>